<dbReference type="Proteomes" id="UP000813463">
    <property type="component" value="Chromosome 1"/>
</dbReference>
<dbReference type="GeneID" id="110776069"/>
<organism evidence="1 2">
    <name type="scientific">Spinacia oleracea</name>
    <name type="common">Spinach</name>
    <dbReference type="NCBI Taxonomy" id="3562"/>
    <lineage>
        <taxon>Eukaryota</taxon>
        <taxon>Viridiplantae</taxon>
        <taxon>Streptophyta</taxon>
        <taxon>Embryophyta</taxon>
        <taxon>Tracheophyta</taxon>
        <taxon>Spermatophyta</taxon>
        <taxon>Magnoliopsida</taxon>
        <taxon>eudicotyledons</taxon>
        <taxon>Gunneridae</taxon>
        <taxon>Pentapetalae</taxon>
        <taxon>Caryophyllales</taxon>
        <taxon>Chenopodiaceae</taxon>
        <taxon>Chenopodioideae</taxon>
        <taxon>Anserineae</taxon>
        <taxon>Spinacia</taxon>
    </lineage>
</organism>
<gene>
    <name evidence="2" type="primary">LOC110776069</name>
</gene>
<dbReference type="PANTHER" id="PTHR47481:SF10">
    <property type="entry name" value="COPIA-LIKE POLYPROTEIN_RETROTRANSPOSON"/>
    <property type="match status" value="1"/>
</dbReference>
<proteinExistence type="predicted"/>
<keyword evidence="1" id="KW-1185">Reference proteome</keyword>
<dbReference type="PANTHER" id="PTHR47481">
    <property type="match status" value="1"/>
</dbReference>
<reference evidence="1" key="1">
    <citation type="journal article" date="2021" name="Nat. Commun.">
        <title>Genomic analyses provide insights into spinach domestication and the genetic basis of agronomic traits.</title>
        <authorList>
            <person name="Cai X."/>
            <person name="Sun X."/>
            <person name="Xu C."/>
            <person name="Sun H."/>
            <person name="Wang X."/>
            <person name="Ge C."/>
            <person name="Zhang Z."/>
            <person name="Wang Q."/>
            <person name="Fei Z."/>
            <person name="Jiao C."/>
            <person name="Wang Q."/>
        </authorList>
    </citation>
    <scope>NUCLEOTIDE SEQUENCE [LARGE SCALE GENOMIC DNA]</scope>
    <source>
        <strain evidence="1">cv. Varoflay</strain>
    </source>
</reference>
<sequence length="141" mass="15490">MSNVSLNTILEPEATAMEAWNPLREIFQDHQNSRGVLLEQEFTTTPLEDFPNGFAYCQRLKSLADQLKNVNAPVKNIRLVLSLVSGLTEANKGVGTQIRHAKPLPPFSEARSSLLMEERELAAMASYGSNAAMMTAVDDAP</sequence>
<evidence type="ECO:0000313" key="1">
    <source>
        <dbReference type="Proteomes" id="UP000813463"/>
    </source>
</evidence>
<evidence type="ECO:0000313" key="2">
    <source>
        <dbReference type="RefSeq" id="XP_021836334.2"/>
    </source>
</evidence>
<dbReference type="RefSeq" id="XP_021836334.2">
    <property type="nucleotide sequence ID" value="XM_021980642.2"/>
</dbReference>
<accession>A0A9R0JIZ0</accession>
<reference evidence="2" key="2">
    <citation type="submission" date="2025-08" db="UniProtKB">
        <authorList>
            <consortium name="RefSeq"/>
        </authorList>
    </citation>
    <scope>IDENTIFICATION</scope>
    <source>
        <tissue evidence="2">Leaf</tissue>
    </source>
</reference>
<protein>
    <submittedName>
        <fullName evidence="2">Uncharacterized protein</fullName>
    </submittedName>
</protein>
<name>A0A9R0JIZ0_SPIOL</name>
<dbReference type="AlphaFoldDB" id="A0A9R0JIZ0"/>
<dbReference type="Pfam" id="PF14223">
    <property type="entry name" value="Retrotran_gag_2"/>
    <property type="match status" value="1"/>
</dbReference>
<dbReference type="KEGG" id="soe:110776069"/>